<keyword evidence="2" id="KW-0812">Transmembrane</keyword>
<keyword evidence="2" id="KW-0472">Membrane</keyword>
<dbReference type="EMBL" id="JABANM010030864">
    <property type="protein sequence ID" value="KAF4705548.1"/>
    <property type="molecule type" value="Genomic_DNA"/>
</dbReference>
<evidence type="ECO:0000256" key="1">
    <source>
        <dbReference type="SAM" id="MobiDB-lite"/>
    </source>
</evidence>
<reference evidence="3 4" key="1">
    <citation type="submission" date="2020-04" db="EMBL/GenBank/DDBJ databases">
        <title>Perkinsus olseni comparative genomics.</title>
        <authorList>
            <person name="Bogema D.R."/>
        </authorList>
    </citation>
    <scope>NUCLEOTIDE SEQUENCE [LARGE SCALE GENOMIC DNA]</scope>
    <source>
        <strain evidence="3">ATCC PRA-205</strain>
    </source>
</reference>
<evidence type="ECO:0000313" key="4">
    <source>
        <dbReference type="Proteomes" id="UP000574390"/>
    </source>
</evidence>
<name>A0A7J6QBA7_PEROL</name>
<dbReference type="Proteomes" id="UP000574390">
    <property type="component" value="Unassembled WGS sequence"/>
</dbReference>
<sequence>MLAIVPATYYDTAGEAYGYIGTFFVASTMMMGIVAAVYGEVTYRVASRSMDDGGSLRVVKIVYFASCGASIAVGIAWIVLNATGALQKLFGNCSCWPTSLDCHLHAVVRLPIYIMPAAQRKSTHPPKQGLGYRQFCLAFDGRPSLAEWDCDVDVDSRPKRSSHKGRVPVRLFVADDRGCLGVAGTGEVEEEDSARLRAPRFACGRVAGEKTVPTRRRKLAKLLESWEVIDEDDMWCMVEETQERPRSARRSYVDVAANEMGIDAWEEPYLVQTVLGKSSVASTVKAEESAGSEATTDEDEFGDLKGILEMKFSKTLRGRVEARRRHHQRAERKKEKKMRRKSGKA</sequence>
<feature type="transmembrane region" description="Helical" evidence="2">
    <location>
        <begin position="58"/>
        <end position="80"/>
    </location>
</feature>
<accession>A0A7J6QBA7</accession>
<feature type="region of interest" description="Disordered" evidence="1">
    <location>
        <begin position="318"/>
        <end position="345"/>
    </location>
</feature>
<dbReference type="AlphaFoldDB" id="A0A7J6QBA7"/>
<evidence type="ECO:0000313" key="3">
    <source>
        <dbReference type="EMBL" id="KAF4705548.1"/>
    </source>
</evidence>
<feature type="transmembrane region" description="Helical" evidence="2">
    <location>
        <begin position="16"/>
        <end position="38"/>
    </location>
</feature>
<organism evidence="3 4">
    <name type="scientific">Perkinsus olseni</name>
    <name type="common">Perkinsus atlanticus</name>
    <dbReference type="NCBI Taxonomy" id="32597"/>
    <lineage>
        <taxon>Eukaryota</taxon>
        <taxon>Sar</taxon>
        <taxon>Alveolata</taxon>
        <taxon>Perkinsozoa</taxon>
        <taxon>Perkinsea</taxon>
        <taxon>Perkinsida</taxon>
        <taxon>Perkinsidae</taxon>
        <taxon>Perkinsus</taxon>
    </lineage>
</organism>
<proteinExistence type="predicted"/>
<comment type="caution">
    <text evidence="3">The sequence shown here is derived from an EMBL/GenBank/DDBJ whole genome shotgun (WGS) entry which is preliminary data.</text>
</comment>
<protein>
    <submittedName>
        <fullName evidence="3">Uncharacterized protein</fullName>
    </submittedName>
</protein>
<gene>
    <name evidence="3" type="ORF">FOZ62_023914</name>
</gene>
<keyword evidence="2" id="KW-1133">Transmembrane helix</keyword>
<evidence type="ECO:0000256" key="2">
    <source>
        <dbReference type="SAM" id="Phobius"/>
    </source>
</evidence>